<dbReference type="InterPro" id="IPR051783">
    <property type="entry name" value="NAD(P)-dependent_oxidoreduct"/>
</dbReference>
<accession>A0ABT3PI09</accession>
<dbReference type="Gene3D" id="3.40.50.720">
    <property type="entry name" value="NAD(P)-binding Rossmann-like Domain"/>
    <property type="match status" value="1"/>
</dbReference>
<keyword evidence="3" id="KW-1185">Reference proteome</keyword>
<dbReference type="Pfam" id="PF01370">
    <property type="entry name" value="Epimerase"/>
    <property type="match status" value="1"/>
</dbReference>
<evidence type="ECO:0000313" key="3">
    <source>
        <dbReference type="Proteomes" id="UP001207918"/>
    </source>
</evidence>
<dbReference type="EMBL" id="JAGGJA010000001">
    <property type="protein sequence ID" value="MCW9705560.1"/>
    <property type="molecule type" value="Genomic_DNA"/>
</dbReference>
<comment type="caution">
    <text evidence="2">The sequence shown here is derived from an EMBL/GenBank/DDBJ whole genome shotgun (WGS) entry which is preliminary data.</text>
</comment>
<organism evidence="2 3">
    <name type="scientific">Fodinibius salsisoli</name>
    <dbReference type="NCBI Taxonomy" id="2820877"/>
    <lineage>
        <taxon>Bacteria</taxon>
        <taxon>Pseudomonadati</taxon>
        <taxon>Balneolota</taxon>
        <taxon>Balneolia</taxon>
        <taxon>Balneolales</taxon>
        <taxon>Balneolaceae</taxon>
        <taxon>Fodinibius</taxon>
    </lineage>
</organism>
<name>A0ABT3PI09_9BACT</name>
<proteinExistence type="predicted"/>
<gene>
    <name evidence="2" type="ORF">J6I44_01775</name>
</gene>
<feature type="domain" description="NAD-dependent epimerase/dehydratase" evidence="1">
    <location>
        <begin position="6"/>
        <end position="215"/>
    </location>
</feature>
<reference evidence="2 3" key="1">
    <citation type="submission" date="2021-03" db="EMBL/GenBank/DDBJ databases">
        <title>Aliifodinibius sp. nov., a new bacterium isolated from saline soil.</title>
        <authorList>
            <person name="Galisteo C."/>
            <person name="De La Haba R."/>
            <person name="Sanchez-Porro C."/>
            <person name="Ventosa A."/>
        </authorList>
    </citation>
    <scope>NUCLEOTIDE SEQUENCE [LARGE SCALE GENOMIC DNA]</scope>
    <source>
        <strain evidence="2 3">1BSP15-2V2</strain>
    </source>
</reference>
<dbReference type="PANTHER" id="PTHR48079">
    <property type="entry name" value="PROTEIN YEEZ"/>
    <property type="match status" value="1"/>
</dbReference>
<dbReference type="PANTHER" id="PTHR48079:SF6">
    <property type="entry name" value="NAD(P)-BINDING DOMAIN-CONTAINING PROTEIN-RELATED"/>
    <property type="match status" value="1"/>
</dbReference>
<dbReference type="InterPro" id="IPR036291">
    <property type="entry name" value="NAD(P)-bd_dom_sf"/>
</dbReference>
<protein>
    <submittedName>
        <fullName evidence="2">NAD-dependent epimerase/dehydratase family protein</fullName>
    </submittedName>
</protein>
<evidence type="ECO:0000259" key="1">
    <source>
        <dbReference type="Pfam" id="PF01370"/>
    </source>
</evidence>
<dbReference type="InterPro" id="IPR001509">
    <property type="entry name" value="Epimerase_deHydtase"/>
</dbReference>
<sequence>MDIKDIFVTGVTGYIGGSIAHRLLENGYKITGLVRSADDVPAVEKQGINAVTGSINEVETIRKQVQNLDAVVNAADADNPFVVATILEALRGTEKTLIHTTGSSLVGSRSRGEKSDIEYHEDMPLSPAIEKKGRVAINRSVLSYAARGMRPIAICPPMIYGQGLGIKKESIQVPWLIELAKEKQQGAHIGKGANRWSHVHIDDLVDLYLLAMEQAPAGSFFYAENGEASLKDIAQAIGRMLDLGDETTSISIDEAIDRWGPEAAHFAFGANSRINADKARKLLGWNPKHRSILDDIEEGSYKQKHNPRKFK</sequence>
<dbReference type="RefSeq" id="WP_265764224.1">
    <property type="nucleotide sequence ID" value="NZ_JAGGJA010000001.1"/>
</dbReference>
<dbReference type="Proteomes" id="UP001207918">
    <property type="component" value="Unassembled WGS sequence"/>
</dbReference>
<evidence type="ECO:0000313" key="2">
    <source>
        <dbReference type="EMBL" id="MCW9705560.1"/>
    </source>
</evidence>
<dbReference type="SUPFAM" id="SSF51735">
    <property type="entry name" value="NAD(P)-binding Rossmann-fold domains"/>
    <property type="match status" value="1"/>
</dbReference>